<accession>A0ABV5U9Y8</accession>
<evidence type="ECO:0000313" key="9">
    <source>
        <dbReference type="Proteomes" id="UP001589535"/>
    </source>
</evidence>
<feature type="transmembrane region" description="Helical" evidence="7">
    <location>
        <begin position="28"/>
        <end position="48"/>
    </location>
</feature>
<comment type="subcellular location">
    <subcellularLocation>
        <location evidence="1">Cell membrane</location>
        <topology evidence="1">Multi-pass membrane protein</topology>
    </subcellularLocation>
</comment>
<name>A0ABV5U9Y8_9PSEU</name>
<evidence type="ECO:0000256" key="3">
    <source>
        <dbReference type="ARBA" id="ARBA00022475"/>
    </source>
</evidence>
<evidence type="ECO:0000256" key="5">
    <source>
        <dbReference type="ARBA" id="ARBA00022989"/>
    </source>
</evidence>
<comment type="caution">
    <text evidence="8">The sequence shown here is derived from an EMBL/GenBank/DDBJ whole genome shotgun (WGS) entry which is preliminary data.</text>
</comment>
<keyword evidence="5 7" id="KW-1133">Transmembrane helix</keyword>
<dbReference type="PANTHER" id="PTHR33567:SF3">
    <property type="entry name" value="CHROMATE ION TRANSPORTER (EUROFUNG)"/>
    <property type="match status" value="1"/>
</dbReference>
<dbReference type="Proteomes" id="UP001589535">
    <property type="component" value="Unassembled WGS sequence"/>
</dbReference>
<sequence>MGLLAWATPIVAVAVFTGAGSTLTAQGLFFSGTAVVTFGGAYAVLAFVAQRAVETYGWLSAGDMVRGLALAESTPGPLIMVVQFVAFLGAYAHPGGLDPWVAGVLGALLTTWVTFVPCFLFILLGAPYVERLRHNHTISAALTGITAAVVGVIANLALYFAVHTLFSASRIHHVGPLTLTLPELTEFRPVAAALTVVAFVLVFALRWPMLRVLAVCAGLGAAAALAGLPLS</sequence>
<reference evidence="8 9" key="1">
    <citation type="submission" date="2024-09" db="EMBL/GenBank/DDBJ databases">
        <authorList>
            <person name="Sun Q."/>
            <person name="Mori K."/>
        </authorList>
    </citation>
    <scope>NUCLEOTIDE SEQUENCE [LARGE SCALE GENOMIC DNA]</scope>
    <source>
        <strain evidence="8 9">JCM 13852</strain>
    </source>
</reference>
<evidence type="ECO:0000256" key="6">
    <source>
        <dbReference type="ARBA" id="ARBA00023136"/>
    </source>
</evidence>
<feature type="transmembrane region" description="Helical" evidence="7">
    <location>
        <begin position="187"/>
        <end position="205"/>
    </location>
</feature>
<keyword evidence="4 7" id="KW-0812">Transmembrane</keyword>
<evidence type="ECO:0000256" key="7">
    <source>
        <dbReference type="SAM" id="Phobius"/>
    </source>
</evidence>
<organism evidence="8 9">
    <name type="scientific">Amycolatopsis plumensis</name>
    <dbReference type="NCBI Taxonomy" id="236508"/>
    <lineage>
        <taxon>Bacteria</taxon>
        <taxon>Bacillati</taxon>
        <taxon>Actinomycetota</taxon>
        <taxon>Actinomycetes</taxon>
        <taxon>Pseudonocardiales</taxon>
        <taxon>Pseudonocardiaceae</taxon>
        <taxon>Amycolatopsis</taxon>
    </lineage>
</organism>
<feature type="transmembrane region" description="Helical" evidence="7">
    <location>
        <begin position="104"/>
        <end position="126"/>
    </location>
</feature>
<evidence type="ECO:0000256" key="2">
    <source>
        <dbReference type="ARBA" id="ARBA00005262"/>
    </source>
</evidence>
<evidence type="ECO:0000256" key="4">
    <source>
        <dbReference type="ARBA" id="ARBA00022692"/>
    </source>
</evidence>
<protein>
    <submittedName>
        <fullName evidence="8">Chromate transporter</fullName>
    </submittedName>
</protein>
<feature type="transmembrane region" description="Helical" evidence="7">
    <location>
        <begin position="69"/>
        <end position="92"/>
    </location>
</feature>
<feature type="transmembrane region" description="Helical" evidence="7">
    <location>
        <begin position="138"/>
        <end position="162"/>
    </location>
</feature>
<dbReference type="EMBL" id="JBHMBK010000024">
    <property type="protein sequence ID" value="MFB9688213.1"/>
    <property type="molecule type" value="Genomic_DNA"/>
</dbReference>
<feature type="transmembrane region" description="Helical" evidence="7">
    <location>
        <begin position="212"/>
        <end position="230"/>
    </location>
</feature>
<keyword evidence="9" id="KW-1185">Reference proteome</keyword>
<dbReference type="PANTHER" id="PTHR33567">
    <property type="entry name" value="CHROMATE ION TRANSPORTER (EUROFUNG)"/>
    <property type="match status" value="1"/>
</dbReference>
<evidence type="ECO:0000256" key="1">
    <source>
        <dbReference type="ARBA" id="ARBA00004651"/>
    </source>
</evidence>
<dbReference type="Pfam" id="PF02417">
    <property type="entry name" value="Chromate_transp"/>
    <property type="match status" value="1"/>
</dbReference>
<dbReference type="InterPro" id="IPR003370">
    <property type="entry name" value="Chromate_transpt"/>
</dbReference>
<dbReference type="RefSeq" id="WP_378199890.1">
    <property type="nucleotide sequence ID" value="NZ_JBHMBK010000024.1"/>
</dbReference>
<proteinExistence type="inferred from homology"/>
<comment type="similarity">
    <text evidence="2">Belongs to the chromate ion transporter (CHR) (TC 2.A.51) family.</text>
</comment>
<evidence type="ECO:0000313" key="8">
    <source>
        <dbReference type="EMBL" id="MFB9688213.1"/>
    </source>
</evidence>
<keyword evidence="6 7" id="KW-0472">Membrane</keyword>
<gene>
    <name evidence="8" type="ORF">ACFFTO_28890</name>
</gene>
<keyword evidence="3" id="KW-1003">Cell membrane</keyword>